<name>A0AAD3X2Y2_MICMQ</name>
<reference evidence="1 2" key="1">
    <citation type="submission" date="2019-09" db="EMBL/GenBank/DDBJ databases">
        <title>Whole genome sequencing of Microbacterium maritypicum.</title>
        <authorList>
            <person name="Lenchi N."/>
        </authorList>
    </citation>
    <scope>NUCLEOTIDE SEQUENCE [LARGE SCALE GENOMIC DNA]</scope>
    <source>
        <strain evidence="1 2">DSM 12512</strain>
    </source>
</reference>
<dbReference type="RefSeq" id="WP_151487012.1">
    <property type="nucleotide sequence ID" value="NZ_BAAAIN010000001.1"/>
</dbReference>
<evidence type="ECO:0000313" key="2">
    <source>
        <dbReference type="Proteomes" id="UP000436027"/>
    </source>
</evidence>
<dbReference type="Proteomes" id="UP000436027">
    <property type="component" value="Unassembled WGS sequence"/>
</dbReference>
<proteinExistence type="predicted"/>
<gene>
    <name evidence="1" type="ORF">F6W70_13690</name>
</gene>
<comment type="caution">
    <text evidence="1">The sequence shown here is derived from an EMBL/GenBank/DDBJ whole genome shotgun (WGS) entry which is preliminary data.</text>
</comment>
<dbReference type="AlphaFoldDB" id="A0AAD3X2Y2"/>
<protein>
    <submittedName>
        <fullName evidence="1">Uncharacterized protein</fullName>
    </submittedName>
</protein>
<dbReference type="EMBL" id="WAAQ01000002">
    <property type="protein sequence ID" value="KAB1883644.1"/>
    <property type="molecule type" value="Genomic_DNA"/>
</dbReference>
<evidence type="ECO:0000313" key="1">
    <source>
        <dbReference type="EMBL" id="KAB1883644.1"/>
    </source>
</evidence>
<organism evidence="1 2">
    <name type="scientific">Microbacterium maritypicum</name>
    <name type="common">Microbacterium liquefaciens</name>
    <dbReference type="NCBI Taxonomy" id="33918"/>
    <lineage>
        <taxon>Bacteria</taxon>
        <taxon>Bacillati</taxon>
        <taxon>Actinomycetota</taxon>
        <taxon>Actinomycetes</taxon>
        <taxon>Micrococcales</taxon>
        <taxon>Microbacteriaceae</taxon>
        <taxon>Microbacterium</taxon>
    </lineage>
</organism>
<accession>A0AAD3X2Y2</accession>
<sequence length="205" mass="23132">MPVLNQILCVAAWPGVPSVAPCKQSDVHLDTCQNDDCRGCFPRQAERGFLCASHFDRVEHALARWSEFAIRAGRLGLTKAVQRDNAGVRTTADGHVNLTGVYLALDECYGFLGFRRGRTAEMWVQTEAGAGDAIQFAAAAERAYRSHEVEERPHRVRRVRCPESQQQMIWHPPAWFEGHVTVKCSNDECRHVLNQDEYEELEHAS</sequence>